<evidence type="ECO:0000256" key="5">
    <source>
        <dbReference type="ARBA" id="ARBA00022989"/>
    </source>
</evidence>
<evidence type="ECO:0000259" key="9">
    <source>
        <dbReference type="PROSITE" id="PS51123"/>
    </source>
</evidence>
<evidence type="ECO:0000313" key="11">
    <source>
        <dbReference type="Proteomes" id="UP000319296"/>
    </source>
</evidence>
<dbReference type="InterPro" id="IPR006665">
    <property type="entry name" value="OmpA-like"/>
</dbReference>
<dbReference type="AlphaFoldDB" id="A0A519BMX2"/>
<dbReference type="InterPro" id="IPR025713">
    <property type="entry name" value="MotB-like_N_dom"/>
</dbReference>
<evidence type="ECO:0000313" key="10">
    <source>
        <dbReference type="EMBL" id="RZD18623.1"/>
    </source>
</evidence>
<feature type="domain" description="OmpA-like" evidence="9">
    <location>
        <begin position="136"/>
        <end position="257"/>
    </location>
</feature>
<dbReference type="CDD" id="cd07185">
    <property type="entry name" value="OmpA_C-like"/>
    <property type="match status" value="1"/>
</dbReference>
<name>A0A519BMX2_9DELT</name>
<dbReference type="InterPro" id="IPR036737">
    <property type="entry name" value="OmpA-like_sf"/>
</dbReference>
<evidence type="ECO:0000256" key="3">
    <source>
        <dbReference type="ARBA" id="ARBA00022475"/>
    </source>
</evidence>
<accession>A0A519BMX2</accession>
<keyword evidence="6 7" id="KW-0472">Membrane</keyword>
<keyword evidence="5 8" id="KW-1133">Transmembrane helix</keyword>
<gene>
    <name evidence="10" type="ORF">EVG15_05350</name>
</gene>
<dbReference type="EMBL" id="SGBB01000007">
    <property type="protein sequence ID" value="RZD18623.1"/>
    <property type="molecule type" value="Genomic_DNA"/>
</dbReference>
<feature type="transmembrane region" description="Helical" evidence="8">
    <location>
        <begin position="20"/>
        <end position="39"/>
    </location>
</feature>
<evidence type="ECO:0000256" key="4">
    <source>
        <dbReference type="ARBA" id="ARBA00022692"/>
    </source>
</evidence>
<dbReference type="Proteomes" id="UP000319296">
    <property type="component" value="Unassembled WGS sequence"/>
</dbReference>
<sequence>MSIKRRRNTQGESNKERWMISYGDFLTTLLSFFIVMFAISKVNNVRLKELSVSIQQAFGASKLVTVTKSRPNIASTPKLVVPKVAPSTFKVSVQNKKLIKAEHHEAQVFNMISSSIKKYIKANKTFKSSIRVYRSTRGLIISLKGSSFFNSGSAKILKKFHPLLKHIALSLLKVRNNLSIEGYTDSTPIHTLRYPNNWMLSTARAVNVLRFFIKKVHFNPIRLSASGYGKYKPVASNKTAQGRALNRRVNIVVLSTFLNNELPKS</sequence>
<dbReference type="Gene3D" id="3.30.1330.60">
    <property type="entry name" value="OmpA-like domain"/>
    <property type="match status" value="1"/>
</dbReference>
<dbReference type="SUPFAM" id="SSF103088">
    <property type="entry name" value="OmpA-like"/>
    <property type="match status" value="1"/>
</dbReference>
<evidence type="ECO:0000256" key="7">
    <source>
        <dbReference type="PROSITE-ProRule" id="PRU00473"/>
    </source>
</evidence>
<keyword evidence="3" id="KW-1003">Cell membrane</keyword>
<comment type="caution">
    <text evidence="10">The sequence shown here is derived from an EMBL/GenBank/DDBJ whole genome shotgun (WGS) entry which is preliminary data.</text>
</comment>
<evidence type="ECO:0000256" key="8">
    <source>
        <dbReference type="SAM" id="Phobius"/>
    </source>
</evidence>
<dbReference type="PANTHER" id="PTHR30329:SF21">
    <property type="entry name" value="LIPOPROTEIN YIAD-RELATED"/>
    <property type="match status" value="1"/>
</dbReference>
<keyword evidence="4 8" id="KW-0812">Transmembrane</keyword>
<dbReference type="InterPro" id="IPR050330">
    <property type="entry name" value="Bact_OuterMem_StrucFunc"/>
</dbReference>
<dbReference type="PANTHER" id="PTHR30329">
    <property type="entry name" value="STATOR ELEMENT OF FLAGELLAR MOTOR COMPLEX"/>
    <property type="match status" value="1"/>
</dbReference>
<proteinExistence type="inferred from homology"/>
<evidence type="ECO:0000256" key="1">
    <source>
        <dbReference type="ARBA" id="ARBA00004162"/>
    </source>
</evidence>
<comment type="subcellular location">
    <subcellularLocation>
        <location evidence="1">Cell membrane</location>
        <topology evidence="1">Single-pass membrane protein</topology>
    </subcellularLocation>
</comment>
<organism evidence="10 11">
    <name type="scientific">Candidatus Acididesulfobacter diazotrophicus</name>
    <dbReference type="NCBI Taxonomy" id="2597226"/>
    <lineage>
        <taxon>Bacteria</taxon>
        <taxon>Deltaproteobacteria</taxon>
        <taxon>Candidatus Acidulodesulfobacterales</taxon>
        <taxon>Candidatus Acididesulfobacter</taxon>
    </lineage>
</organism>
<dbReference type="GO" id="GO:0005886">
    <property type="term" value="C:plasma membrane"/>
    <property type="evidence" value="ECO:0007669"/>
    <property type="project" value="UniProtKB-SubCell"/>
</dbReference>
<dbReference type="PROSITE" id="PS51123">
    <property type="entry name" value="OMPA_2"/>
    <property type="match status" value="1"/>
</dbReference>
<evidence type="ECO:0000256" key="6">
    <source>
        <dbReference type="ARBA" id="ARBA00023136"/>
    </source>
</evidence>
<reference evidence="10 11" key="1">
    <citation type="journal article" date="2019" name="ISME J.">
        <title>Insights into ecological role of a new deltaproteobacterial order Candidatus Acidulodesulfobacterales by metagenomics and metatranscriptomics.</title>
        <authorList>
            <person name="Tan S."/>
            <person name="Liu J."/>
            <person name="Fang Y."/>
            <person name="Hedlund B.P."/>
            <person name="Lian Z.H."/>
            <person name="Huang L.Y."/>
            <person name="Li J.T."/>
            <person name="Huang L.N."/>
            <person name="Li W.J."/>
            <person name="Jiang H.C."/>
            <person name="Dong H.L."/>
            <person name="Shu W.S."/>
        </authorList>
    </citation>
    <scope>NUCLEOTIDE SEQUENCE [LARGE SCALE GENOMIC DNA]</scope>
    <source>
        <strain evidence="10">AP1</strain>
    </source>
</reference>
<dbReference type="Pfam" id="PF13677">
    <property type="entry name" value="MotB_plug"/>
    <property type="match status" value="1"/>
</dbReference>
<dbReference type="Pfam" id="PF00691">
    <property type="entry name" value="OmpA"/>
    <property type="match status" value="1"/>
</dbReference>
<protein>
    <recommendedName>
        <fullName evidence="9">OmpA-like domain-containing protein</fullName>
    </recommendedName>
</protein>
<comment type="similarity">
    <text evidence="2">Belongs to the MotB family.</text>
</comment>
<evidence type="ECO:0000256" key="2">
    <source>
        <dbReference type="ARBA" id="ARBA00008914"/>
    </source>
</evidence>